<name>A0ABR6MD05_MICEC</name>
<reference evidence="1 2" key="1">
    <citation type="submission" date="2020-08" db="EMBL/GenBank/DDBJ databases">
        <title>Sequencing the genomes of 1000 actinobacteria strains.</title>
        <authorList>
            <person name="Klenk H.-P."/>
        </authorList>
    </citation>
    <scope>NUCLEOTIDE SEQUENCE [LARGE SCALE GENOMIC DNA]</scope>
    <source>
        <strain evidence="1 2">DSM 43036</strain>
    </source>
</reference>
<organism evidence="1 2">
    <name type="scientific">Micromonospora echinospora</name>
    <name type="common">Micromonospora purpurea</name>
    <dbReference type="NCBI Taxonomy" id="1877"/>
    <lineage>
        <taxon>Bacteria</taxon>
        <taxon>Bacillati</taxon>
        <taxon>Actinomycetota</taxon>
        <taxon>Actinomycetes</taxon>
        <taxon>Micromonosporales</taxon>
        <taxon>Micromonosporaceae</taxon>
        <taxon>Micromonospora</taxon>
    </lineage>
</organism>
<dbReference type="RefSeq" id="WP_184683659.1">
    <property type="nucleotide sequence ID" value="NZ_JACHJC010000001.1"/>
</dbReference>
<protein>
    <submittedName>
        <fullName evidence="1">Uncharacterized protein</fullName>
    </submittedName>
</protein>
<evidence type="ECO:0000313" key="1">
    <source>
        <dbReference type="EMBL" id="MBB5112520.1"/>
    </source>
</evidence>
<comment type="caution">
    <text evidence="1">The sequence shown here is derived from an EMBL/GenBank/DDBJ whole genome shotgun (WGS) entry which is preliminary data.</text>
</comment>
<gene>
    <name evidence="1" type="ORF">FHU28_002359</name>
</gene>
<accession>A0ABR6MD05</accession>
<sequence>MVADGEHRSLRSIYATTRQTATRTAMLLAGLTDLPGVRIFQGIRTADGSAPPLPHAVSRGRHLILVESVAWPGGWYGAAPDGRIHCDGVYIGRSIGPLSTAVNWWSRQLPGGHRVSAMVVVHPSR</sequence>
<proteinExistence type="predicted"/>
<keyword evidence="2" id="KW-1185">Reference proteome</keyword>
<dbReference type="Proteomes" id="UP000618986">
    <property type="component" value="Unassembled WGS sequence"/>
</dbReference>
<evidence type="ECO:0000313" key="2">
    <source>
        <dbReference type="Proteomes" id="UP000618986"/>
    </source>
</evidence>
<dbReference type="EMBL" id="JACHJC010000001">
    <property type="protein sequence ID" value="MBB5112520.1"/>
    <property type="molecule type" value="Genomic_DNA"/>
</dbReference>
<dbReference type="GeneID" id="300292935"/>